<name>A0A1D1V802_RAMVA</name>
<comment type="similarity">
    <text evidence="1">Belongs to the cytochrome P450 family.</text>
</comment>
<dbReference type="GO" id="GO:0006082">
    <property type="term" value="P:organic acid metabolic process"/>
    <property type="evidence" value="ECO:0007669"/>
    <property type="project" value="TreeGrafter"/>
</dbReference>
<gene>
    <name evidence="5" type="primary">RvY_06372-1</name>
    <name evidence="5" type="synonym">RvY_06372.1</name>
    <name evidence="5" type="ORF">RvY_06372</name>
</gene>
<evidence type="ECO:0000256" key="1">
    <source>
        <dbReference type="ARBA" id="ARBA00010617"/>
    </source>
</evidence>
<dbReference type="STRING" id="947166.A0A1D1V802"/>
<evidence type="ECO:0000256" key="2">
    <source>
        <dbReference type="ARBA" id="ARBA00022723"/>
    </source>
</evidence>
<dbReference type="GO" id="GO:0005737">
    <property type="term" value="C:cytoplasm"/>
    <property type="evidence" value="ECO:0007669"/>
    <property type="project" value="TreeGrafter"/>
</dbReference>
<dbReference type="SUPFAM" id="SSF48264">
    <property type="entry name" value="Cytochrome P450"/>
    <property type="match status" value="1"/>
</dbReference>
<keyword evidence="3" id="KW-0408">Iron</keyword>
<comment type="caution">
    <text evidence="5">The sequence shown here is derived from an EMBL/GenBank/DDBJ whole genome shotgun (WGS) entry which is preliminary data.</text>
</comment>
<evidence type="ECO:0000256" key="4">
    <source>
        <dbReference type="ARBA" id="ARBA00023033"/>
    </source>
</evidence>
<dbReference type="GO" id="GO:0020037">
    <property type="term" value="F:heme binding"/>
    <property type="evidence" value="ECO:0007669"/>
    <property type="project" value="InterPro"/>
</dbReference>
<evidence type="ECO:0000256" key="3">
    <source>
        <dbReference type="ARBA" id="ARBA00023004"/>
    </source>
</evidence>
<dbReference type="GO" id="GO:0005506">
    <property type="term" value="F:iron ion binding"/>
    <property type="evidence" value="ECO:0007669"/>
    <property type="project" value="InterPro"/>
</dbReference>
<dbReference type="InterPro" id="IPR001128">
    <property type="entry name" value="Cyt_P450"/>
</dbReference>
<dbReference type="GO" id="GO:0006805">
    <property type="term" value="P:xenobiotic metabolic process"/>
    <property type="evidence" value="ECO:0007669"/>
    <property type="project" value="TreeGrafter"/>
</dbReference>
<keyword evidence="2" id="KW-0479">Metal-binding</keyword>
<proteinExistence type="inferred from homology"/>
<evidence type="ECO:0000313" key="5">
    <source>
        <dbReference type="EMBL" id="GAU94638.1"/>
    </source>
</evidence>
<dbReference type="Gene3D" id="1.10.630.10">
    <property type="entry name" value="Cytochrome P450"/>
    <property type="match status" value="2"/>
</dbReference>
<keyword evidence="6" id="KW-1185">Reference proteome</keyword>
<organism evidence="5 6">
    <name type="scientific">Ramazzottius varieornatus</name>
    <name type="common">Water bear</name>
    <name type="synonym">Tardigrade</name>
    <dbReference type="NCBI Taxonomy" id="947166"/>
    <lineage>
        <taxon>Eukaryota</taxon>
        <taxon>Metazoa</taxon>
        <taxon>Ecdysozoa</taxon>
        <taxon>Tardigrada</taxon>
        <taxon>Eutardigrada</taxon>
        <taxon>Parachela</taxon>
        <taxon>Hypsibioidea</taxon>
        <taxon>Ramazzottiidae</taxon>
        <taxon>Ramazzottius</taxon>
    </lineage>
</organism>
<dbReference type="PANTHER" id="PTHR24300:SF375">
    <property type="entry name" value="CYTOCHROME P450 FAMILY"/>
    <property type="match status" value="1"/>
</dbReference>
<dbReference type="InterPro" id="IPR050182">
    <property type="entry name" value="Cytochrome_P450_fam2"/>
</dbReference>
<protein>
    <submittedName>
        <fullName evidence="5">Uncharacterized protein</fullName>
    </submittedName>
</protein>
<dbReference type="Pfam" id="PF00067">
    <property type="entry name" value="p450"/>
    <property type="match status" value="2"/>
</dbReference>
<reference evidence="5 6" key="1">
    <citation type="journal article" date="2016" name="Nat. Commun.">
        <title>Extremotolerant tardigrade genome and improved radiotolerance of human cultured cells by tardigrade-unique protein.</title>
        <authorList>
            <person name="Hashimoto T."/>
            <person name="Horikawa D.D."/>
            <person name="Saito Y."/>
            <person name="Kuwahara H."/>
            <person name="Kozuka-Hata H."/>
            <person name="Shin-I T."/>
            <person name="Minakuchi Y."/>
            <person name="Ohishi K."/>
            <person name="Motoyama A."/>
            <person name="Aizu T."/>
            <person name="Enomoto A."/>
            <person name="Kondo K."/>
            <person name="Tanaka S."/>
            <person name="Hara Y."/>
            <person name="Koshikawa S."/>
            <person name="Sagara H."/>
            <person name="Miura T."/>
            <person name="Yokobori S."/>
            <person name="Miyagawa K."/>
            <person name="Suzuki Y."/>
            <person name="Kubo T."/>
            <person name="Oyama M."/>
            <person name="Kohara Y."/>
            <person name="Fujiyama A."/>
            <person name="Arakawa K."/>
            <person name="Katayama T."/>
            <person name="Toyoda A."/>
            <person name="Kunieda T."/>
        </authorList>
    </citation>
    <scope>NUCLEOTIDE SEQUENCE [LARGE SCALE GENOMIC DNA]</scope>
    <source>
        <strain evidence="5 6">YOKOZUNA-1</strain>
    </source>
</reference>
<dbReference type="OrthoDB" id="1055148at2759"/>
<keyword evidence="4" id="KW-0560">Oxidoreductase</keyword>
<dbReference type="GO" id="GO:0016712">
    <property type="term" value="F:oxidoreductase activity, acting on paired donors, with incorporation or reduction of molecular oxygen, reduced flavin or flavoprotein as one donor, and incorporation of one atom of oxygen"/>
    <property type="evidence" value="ECO:0007669"/>
    <property type="project" value="TreeGrafter"/>
</dbReference>
<accession>A0A1D1V802</accession>
<dbReference type="PANTHER" id="PTHR24300">
    <property type="entry name" value="CYTOCHROME P450 508A4-RELATED"/>
    <property type="match status" value="1"/>
</dbReference>
<dbReference type="InterPro" id="IPR002401">
    <property type="entry name" value="Cyt_P450_E_grp-I"/>
</dbReference>
<dbReference type="InterPro" id="IPR036396">
    <property type="entry name" value="Cyt_P450_sf"/>
</dbReference>
<dbReference type="PRINTS" id="PR00463">
    <property type="entry name" value="EP450I"/>
</dbReference>
<dbReference type="AlphaFoldDB" id="A0A1D1V802"/>
<evidence type="ECO:0000313" key="6">
    <source>
        <dbReference type="Proteomes" id="UP000186922"/>
    </source>
</evidence>
<keyword evidence="4" id="KW-0503">Monooxygenase</keyword>
<sequence>MAFWVPYCGQSDSARSTASSKIAEWSQEYGPTVGLWMGSRPMVVIHDPELARTVFNDDNITGRDRNLVFNHIFKGRGLLQSEGELWREHRRFTMGAVQELGMGKGWMEEAILLEVREVVGTFKAHVGQRYDHKPLLTSCVASVVAAMVFGQRFDPNDQRFLTLSNLFAENQKLVNALLPIQAFPFLKYIPGLRFRPLLQQLQGEANAIIAFCRGFMEERKQELQKRRLAAAAAGSGQPSVDGKDDYIMAYLKEREKAASYEQLLYCIYNLFAAGSQSTAATLMWAMICYGQFPQVQQKIHAEIDAKIGRNRPITMAGRSVLPYSKAALNDIQRLASVGPLGVARTNYQAMTVDGYAIPPRKRLCLSEPLARMELFLFFANIMQNFEVRGHPAELKDAQEKAVGLTFAPGPFKAEMTYRDSD</sequence>
<dbReference type="EMBL" id="BDGG01000002">
    <property type="protein sequence ID" value="GAU94638.1"/>
    <property type="molecule type" value="Genomic_DNA"/>
</dbReference>
<dbReference type="Proteomes" id="UP000186922">
    <property type="component" value="Unassembled WGS sequence"/>
</dbReference>